<dbReference type="EMBL" id="CAXAQS010000943">
    <property type="protein sequence ID" value="CAK9253860.1"/>
    <property type="molecule type" value="Genomic_DNA"/>
</dbReference>
<dbReference type="PANTHER" id="PTHR11938">
    <property type="entry name" value="FAD NADPH DEHYDROGENASE/OXIDOREDUCTASE"/>
    <property type="match status" value="1"/>
</dbReference>
<evidence type="ECO:0000256" key="1">
    <source>
        <dbReference type="ARBA" id="ARBA00001917"/>
    </source>
</evidence>
<comment type="similarity">
    <text evidence="4">Belongs to the glutamate synthase family.</text>
</comment>
<gene>
    <name evidence="18" type="ORF">CSSPJE1EN1_LOCUS29238</name>
</gene>
<dbReference type="Proteomes" id="UP001497444">
    <property type="component" value="Unassembled WGS sequence"/>
</dbReference>
<keyword evidence="12" id="KW-0411">Iron-sulfur</keyword>
<comment type="cofactor">
    <cofactor evidence="1">
        <name>FMN</name>
        <dbReference type="ChEBI" id="CHEBI:58210"/>
    </cofactor>
</comment>
<keyword evidence="10" id="KW-0560">Oxidoreductase</keyword>
<evidence type="ECO:0000256" key="15">
    <source>
        <dbReference type="ARBA" id="ARBA00037928"/>
    </source>
</evidence>
<evidence type="ECO:0000256" key="7">
    <source>
        <dbReference type="ARBA" id="ARBA00022643"/>
    </source>
</evidence>
<keyword evidence="9" id="KW-0315">Glutamine amidotransferase</keyword>
<evidence type="ECO:0000256" key="13">
    <source>
        <dbReference type="ARBA" id="ARBA00023164"/>
    </source>
</evidence>
<dbReference type="InterPro" id="IPR017932">
    <property type="entry name" value="GATase_2_dom"/>
</dbReference>
<comment type="pathway">
    <text evidence="3">Energy metabolism; nitrogen metabolism.</text>
</comment>
<keyword evidence="5" id="KW-0028">Amino-acid biosynthesis</keyword>
<evidence type="ECO:0000256" key="10">
    <source>
        <dbReference type="ARBA" id="ARBA00023002"/>
    </source>
</evidence>
<dbReference type="EC" id="1.4.7.1" evidence="16"/>
<accession>A0ABP0VL99</accession>
<feature type="domain" description="Glutamine amidotransferase type-2" evidence="17">
    <location>
        <begin position="1"/>
        <end position="120"/>
    </location>
</feature>
<evidence type="ECO:0000256" key="5">
    <source>
        <dbReference type="ARBA" id="ARBA00022605"/>
    </source>
</evidence>
<evidence type="ECO:0000256" key="12">
    <source>
        <dbReference type="ARBA" id="ARBA00023014"/>
    </source>
</evidence>
<evidence type="ECO:0000256" key="14">
    <source>
        <dbReference type="ARBA" id="ARBA00023291"/>
    </source>
</evidence>
<evidence type="ECO:0000313" key="18">
    <source>
        <dbReference type="EMBL" id="CAK9253860.1"/>
    </source>
</evidence>
<proteinExistence type="inferred from homology"/>
<name>A0ABP0VL99_9BRYO</name>
<protein>
    <recommendedName>
        <fullName evidence="16">glutamate synthase (ferredoxin)</fullName>
        <ecNumber evidence="16">1.4.7.1</ecNumber>
    </recommendedName>
</protein>
<evidence type="ECO:0000256" key="8">
    <source>
        <dbReference type="ARBA" id="ARBA00022723"/>
    </source>
</evidence>
<evidence type="ECO:0000256" key="2">
    <source>
        <dbReference type="ARBA" id="ARBA00001927"/>
    </source>
</evidence>
<keyword evidence="6" id="KW-0285">Flavoprotein</keyword>
<organism evidence="18 19">
    <name type="scientific">Sphagnum jensenii</name>
    <dbReference type="NCBI Taxonomy" id="128206"/>
    <lineage>
        <taxon>Eukaryota</taxon>
        <taxon>Viridiplantae</taxon>
        <taxon>Streptophyta</taxon>
        <taxon>Embryophyta</taxon>
        <taxon>Bryophyta</taxon>
        <taxon>Sphagnophytina</taxon>
        <taxon>Sphagnopsida</taxon>
        <taxon>Sphagnales</taxon>
        <taxon>Sphagnaceae</taxon>
        <taxon>Sphagnum</taxon>
    </lineage>
</organism>
<evidence type="ECO:0000256" key="3">
    <source>
        <dbReference type="ARBA" id="ARBA00004802"/>
    </source>
</evidence>
<sequence>MEHRGACSCDNSTGDGAGVLASIPHQFYAKLIKNKNGIDLPSAGEYATGILFLDPITHTQAEQRFESIATENGLRVLCWRDVPTNSKSIGEVARSNEPLMRQVFVVPNEKLDDEEFKRKVSQRYFIYTLVP</sequence>
<keyword evidence="11" id="KW-0408">Iron</keyword>
<evidence type="ECO:0000256" key="4">
    <source>
        <dbReference type="ARBA" id="ARBA00009716"/>
    </source>
</evidence>
<dbReference type="PANTHER" id="PTHR11938:SF133">
    <property type="entry name" value="GLUTAMATE SYNTHASE (NADH)"/>
    <property type="match status" value="1"/>
</dbReference>
<dbReference type="InterPro" id="IPR050711">
    <property type="entry name" value="ET-N_metabolism_enzyme"/>
</dbReference>
<evidence type="ECO:0000256" key="11">
    <source>
        <dbReference type="ARBA" id="ARBA00023004"/>
    </source>
</evidence>
<evidence type="ECO:0000256" key="6">
    <source>
        <dbReference type="ARBA" id="ARBA00022630"/>
    </source>
</evidence>
<keyword evidence="7" id="KW-0288">FMN</keyword>
<evidence type="ECO:0000256" key="16">
    <source>
        <dbReference type="ARBA" id="ARBA00039085"/>
    </source>
</evidence>
<keyword evidence="14" id="KW-0003">3Fe-4S</keyword>
<keyword evidence="13" id="KW-0314">Glutamate biosynthesis</keyword>
<evidence type="ECO:0000259" key="17">
    <source>
        <dbReference type="Pfam" id="PF00310"/>
    </source>
</evidence>
<comment type="cofactor">
    <cofactor evidence="2">
        <name>[3Fe-4S] cluster</name>
        <dbReference type="ChEBI" id="CHEBI:21137"/>
    </cofactor>
</comment>
<dbReference type="Pfam" id="PF00310">
    <property type="entry name" value="GATase_2"/>
    <property type="match status" value="1"/>
</dbReference>
<dbReference type="SUPFAM" id="SSF56235">
    <property type="entry name" value="N-terminal nucleophile aminohydrolases (Ntn hydrolases)"/>
    <property type="match status" value="1"/>
</dbReference>
<reference evidence="18" key="1">
    <citation type="submission" date="2024-02" db="EMBL/GenBank/DDBJ databases">
        <authorList>
            <consortium name="ELIXIR-Norway"/>
            <consortium name="Elixir Norway"/>
        </authorList>
    </citation>
    <scope>NUCLEOTIDE SEQUENCE</scope>
</reference>
<keyword evidence="19" id="KW-1185">Reference proteome</keyword>
<comment type="pathway">
    <text evidence="15">Amino-acid biosynthesis; L-glutamate biosynthesis via GLT pathway; L-glutamate from 2-oxoglutarate and L-glutamine (ferredoxin route): step 1/1.</text>
</comment>
<keyword evidence="8" id="KW-0479">Metal-binding</keyword>
<comment type="caution">
    <text evidence="18">The sequence shown here is derived from an EMBL/GenBank/DDBJ whole genome shotgun (WGS) entry which is preliminary data.</text>
</comment>
<dbReference type="Gene3D" id="3.60.20.10">
    <property type="entry name" value="Glutamine Phosphoribosylpyrophosphate, subunit 1, domain 1"/>
    <property type="match status" value="1"/>
</dbReference>
<dbReference type="InterPro" id="IPR029055">
    <property type="entry name" value="Ntn_hydrolases_N"/>
</dbReference>
<evidence type="ECO:0000256" key="9">
    <source>
        <dbReference type="ARBA" id="ARBA00022962"/>
    </source>
</evidence>
<evidence type="ECO:0000313" key="19">
    <source>
        <dbReference type="Proteomes" id="UP001497444"/>
    </source>
</evidence>